<organism evidence="1 2">
    <name type="scientific">Streptomyces dengpaensis</name>
    <dbReference type="NCBI Taxonomy" id="2049881"/>
    <lineage>
        <taxon>Bacteria</taxon>
        <taxon>Bacillati</taxon>
        <taxon>Actinomycetota</taxon>
        <taxon>Actinomycetes</taxon>
        <taxon>Kitasatosporales</taxon>
        <taxon>Streptomycetaceae</taxon>
        <taxon>Streptomyces</taxon>
    </lineage>
</organism>
<evidence type="ECO:0000313" key="1">
    <source>
        <dbReference type="EMBL" id="AVH61769.1"/>
    </source>
</evidence>
<keyword evidence="2" id="KW-1185">Reference proteome</keyword>
<dbReference type="RefSeq" id="WP_099505171.1">
    <property type="nucleotide sequence ID" value="NZ_CP026653.1"/>
</dbReference>
<proteinExistence type="predicted"/>
<name>A0ABN5IFB0_9ACTN</name>
<protein>
    <submittedName>
        <fullName evidence="1">Uncharacterized protein</fullName>
    </submittedName>
</protein>
<geneLocation type="plasmid" evidence="1 2">
    <name>unnamed1</name>
</geneLocation>
<accession>A0ABN5IFB0</accession>
<keyword evidence="1" id="KW-0614">Plasmid</keyword>
<dbReference type="Proteomes" id="UP000238413">
    <property type="component" value="Plasmid unnamed1"/>
</dbReference>
<reference evidence="1 2" key="1">
    <citation type="submission" date="2018-02" db="EMBL/GenBank/DDBJ databases">
        <title>Complete genome sequence of Streptomyces dengpaensis, the producer of angucyclines.</title>
        <authorList>
            <person name="Yumei L."/>
        </authorList>
    </citation>
    <scope>NUCLEOTIDE SEQUENCE [LARGE SCALE GENOMIC DNA]</scope>
    <source>
        <strain evidence="1 2">XZHG99</strain>
        <plasmid evidence="1 2">unnamed1</plasmid>
    </source>
</reference>
<dbReference type="EMBL" id="CP026653">
    <property type="protein sequence ID" value="AVH61769.1"/>
    <property type="molecule type" value="Genomic_DNA"/>
</dbReference>
<sequence>MDAVTAQIGTTDWHLTGIRTSHAGETCGHCPRTLKNLYDIKNSQTGQTMTVGRGCCKKVTGWTLAAAEAARILRVAERQARKVAAWAEFTAEYPQIANQLAADTSPSAAEVKDEIKTGPSYRWAHWVRVYQTRH</sequence>
<evidence type="ECO:0000313" key="2">
    <source>
        <dbReference type="Proteomes" id="UP000238413"/>
    </source>
</evidence>
<gene>
    <name evidence="1" type="ORF">C4B68_40425</name>
</gene>